<reference evidence="2" key="1">
    <citation type="journal article" date="2011" name="Nature">
        <title>Genome sequence and analysis of the tuber crop potato.</title>
        <authorList>
            <consortium name="The Potato Genome Sequencing Consortium"/>
        </authorList>
    </citation>
    <scope>NUCLEOTIDE SEQUENCE [LARGE SCALE GENOMIC DNA]</scope>
    <source>
        <strain evidence="2">cv. DM1-3 516 R44</strain>
    </source>
</reference>
<dbReference type="EnsemblPlants" id="PGSC0003DMT400079002">
    <property type="protein sequence ID" value="PGSC0003DMT400079002"/>
    <property type="gene ID" value="PGSC0003DMG400030746"/>
</dbReference>
<name>M1D136_SOLTU</name>
<accession>M1D136</accession>
<keyword evidence="2" id="KW-1185">Reference proteome</keyword>
<evidence type="ECO:0000313" key="2">
    <source>
        <dbReference type="Proteomes" id="UP000011115"/>
    </source>
</evidence>
<proteinExistence type="predicted"/>
<sequence length="57" mass="6337">MPLRDAPNQSLPNKIGLHYNNIPSVIPQLTYWEGSVYEVLNPIFAGNWISLVAKGVT</sequence>
<dbReference type="PaxDb" id="4113-PGSC0003DMT400079002"/>
<dbReference type="Proteomes" id="UP000011115">
    <property type="component" value="Unassembled WGS sequence"/>
</dbReference>
<evidence type="ECO:0000313" key="1">
    <source>
        <dbReference type="EnsemblPlants" id="PGSC0003DMT400079002"/>
    </source>
</evidence>
<dbReference type="InParanoid" id="M1D136"/>
<protein>
    <submittedName>
        <fullName evidence="1">Uncharacterized protein</fullName>
    </submittedName>
</protein>
<dbReference type="Gramene" id="PGSC0003DMT400079002">
    <property type="protein sequence ID" value="PGSC0003DMT400079002"/>
    <property type="gene ID" value="PGSC0003DMG400030746"/>
</dbReference>
<reference evidence="1" key="2">
    <citation type="submission" date="2015-06" db="UniProtKB">
        <authorList>
            <consortium name="EnsemblPlants"/>
        </authorList>
    </citation>
    <scope>IDENTIFICATION</scope>
    <source>
        <strain evidence="1">DM1-3 516 R44</strain>
    </source>
</reference>
<organism evidence="1 2">
    <name type="scientific">Solanum tuberosum</name>
    <name type="common">Potato</name>
    <dbReference type="NCBI Taxonomy" id="4113"/>
    <lineage>
        <taxon>Eukaryota</taxon>
        <taxon>Viridiplantae</taxon>
        <taxon>Streptophyta</taxon>
        <taxon>Embryophyta</taxon>
        <taxon>Tracheophyta</taxon>
        <taxon>Spermatophyta</taxon>
        <taxon>Magnoliopsida</taxon>
        <taxon>eudicotyledons</taxon>
        <taxon>Gunneridae</taxon>
        <taxon>Pentapetalae</taxon>
        <taxon>asterids</taxon>
        <taxon>lamiids</taxon>
        <taxon>Solanales</taxon>
        <taxon>Solanaceae</taxon>
        <taxon>Solanoideae</taxon>
        <taxon>Solaneae</taxon>
        <taxon>Solanum</taxon>
    </lineage>
</organism>
<dbReference type="AlphaFoldDB" id="M1D136"/>
<dbReference type="HOGENOM" id="CLU_3000235_0_0_1"/>